<comment type="caution">
    <text evidence="1">The sequence shown here is derived from an EMBL/GenBank/DDBJ whole genome shotgun (WGS) entry which is preliminary data.</text>
</comment>
<dbReference type="EMBL" id="QJKD01000009">
    <property type="protein sequence ID" value="PXX51654.1"/>
    <property type="molecule type" value="Genomic_DNA"/>
</dbReference>
<dbReference type="RefSeq" id="WP_110324004.1">
    <property type="nucleotide sequence ID" value="NZ_QJKD01000009.1"/>
</dbReference>
<protein>
    <recommendedName>
        <fullName evidence="3">Restriction endonuclease</fullName>
    </recommendedName>
</protein>
<name>A0A2V3Y3G8_9FIRM</name>
<gene>
    <name evidence="1" type="ORF">DFR60_10957</name>
</gene>
<sequence>MGNQMVSSAGMLFLYLAGEVTDGSVTCIYKTDSYSHPLDFYEQVSELREDVSDKAELELFCVLGVPEKVDAIEAFVEGSMKERTLEIWKEQKMGEMEEKTDKNHALPDWVEAEFERLIQEYIFQEDKMLFPRKCRMEMEGYDMYCLWGGMNSEDDGHLWLEETAAMWTEAEKPFLFGKQMMIQTFELSDLTGRKVIGAIHGFAEEGWYLLIEGGMKLYLNREIPYLRELIGVRDIGLFTVSEIDRITSNPVYAYGRAYQPQELCEEWHKAFLFTAALAEQVWEEASFVPVYERFLAFLEENISEVWEAKALLEKKMYWSVMIGHIDEIRGYLKGEEEVAVSKDFLLLLNSRYAYLPYLYELMNSMGIKMEEVVANCGLQVFSPEKLRQIIELGENGDSFQKGVQWEAAAEYFISHIKGLKVSGRRINVGVQEIDLSIVNTSLDSNLWEMGAYLLTECKNWADKVGIQVIRGLSYSSNMKGNKTTLLFAANGVTRDGKREILRAAVNQQFILCFTKQELLKVKSGEECYELLIDKWRELKACAEREMMV</sequence>
<dbReference type="AlphaFoldDB" id="A0A2V3Y3G8"/>
<evidence type="ECO:0008006" key="3">
    <source>
        <dbReference type="Google" id="ProtNLM"/>
    </source>
</evidence>
<evidence type="ECO:0000313" key="2">
    <source>
        <dbReference type="Proteomes" id="UP000248057"/>
    </source>
</evidence>
<dbReference type="GeneID" id="86062693"/>
<evidence type="ECO:0000313" key="1">
    <source>
        <dbReference type="EMBL" id="PXX51654.1"/>
    </source>
</evidence>
<dbReference type="Proteomes" id="UP000248057">
    <property type="component" value="Unassembled WGS sequence"/>
</dbReference>
<proteinExistence type="predicted"/>
<keyword evidence="2" id="KW-1185">Reference proteome</keyword>
<accession>A0A2V3Y3G8</accession>
<reference evidence="1 2" key="1">
    <citation type="submission" date="2018-05" db="EMBL/GenBank/DDBJ databases">
        <title>Genomic Encyclopedia of Type Strains, Phase IV (KMG-IV): sequencing the most valuable type-strain genomes for metagenomic binning, comparative biology and taxonomic classification.</title>
        <authorList>
            <person name="Goeker M."/>
        </authorList>
    </citation>
    <scope>NUCLEOTIDE SEQUENCE [LARGE SCALE GENOMIC DNA]</scope>
    <source>
        <strain evidence="1 2">DSM 24995</strain>
    </source>
</reference>
<organism evidence="1 2">
    <name type="scientific">Hungatella effluvii</name>
    <dbReference type="NCBI Taxonomy" id="1096246"/>
    <lineage>
        <taxon>Bacteria</taxon>
        <taxon>Bacillati</taxon>
        <taxon>Bacillota</taxon>
        <taxon>Clostridia</taxon>
        <taxon>Lachnospirales</taxon>
        <taxon>Lachnospiraceae</taxon>
        <taxon>Hungatella</taxon>
    </lineage>
</organism>